<keyword evidence="1" id="KW-1133">Transmembrane helix</keyword>
<gene>
    <name evidence="3" type="ORF">FRD01_00155</name>
</gene>
<feature type="domain" description="VWFA" evidence="2">
    <location>
        <begin position="92"/>
        <end position="256"/>
    </location>
</feature>
<evidence type="ECO:0000256" key="1">
    <source>
        <dbReference type="SAM" id="Phobius"/>
    </source>
</evidence>
<dbReference type="Proteomes" id="UP000321595">
    <property type="component" value="Chromosome"/>
</dbReference>
<dbReference type="KEGG" id="bbae:FRD01_00155"/>
<organism evidence="3 4">
    <name type="scientific">Microvenator marinus</name>
    <dbReference type="NCBI Taxonomy" id="2600177"/>
    <lineage>
        <taxon>Bacteria</taxon>
        <taxon>Deltaproteobacteria</taxon>
        <taxon>Bradymonadales</taxon>
        <taxon>Microvenatoraceae</taxon>
        <taxon>Microvenator</taxon>
    </lineage>
</organism>
<dbReference type="SMART" id="SM00327">
    <property type="entry name" value="VWA"/>
    <property type="match status" value="1"/>
</dbReference>
<sequence>MQFTGMDINSVVTLAALVGLAITILYVLKLRKRRVEVPFSPLWQMVLTEQKKSNDLWQRLRRILSWLLYLLIAGLLAFSLLDPHWGTESLDGRHLVLLVDNSASMGATDVSGAVDRLDLAKRKAREVVSGLGPQDRAMLVTFNDQVRPLSPFVAETSILEPLISGIQVSATGTSYDEALRFAQNAVEGRENAEILLFSDGAGPDLTQEFEGNLRHVKIGETVGNLAVTAFNVRRYISNKLDFELFVGVRNYFERPIEAEIEIWADGALVDTKPVEIPAQDVYQGYYPSQAVSGEKLEARVRLKSRDARDILPLDDRAYALLPPIRKTSVLLVTEGNLYLEGPLLLNPNLDVTQVTPEAYNPEARYDVVVFDRVAPPQGVSRNYFYLSPTGENSPWQITRTVNDPIIERISKGNPLLRWITLTDVNIGQADQWRTTNEDTIIAASESGVPILVSRVSEGKQLLGLSFDVRNSDLPLRVAFPVLLINAIDWFMGDDGTLVEGYKTGETWAVETSAEGTVVVLGPQGVQIDAPVFERRATFYGEVPGFYELQDPAKQTIAANLANFEESAIAPKELTPERQDGLDNLSREKSMDPWIWLVLAALALLLVEWFTYNRRMTV</sequence>
<reference evidence="3 4" key="1">
    <citation type="submission" date="2019-08" db="EMBL/GenBank/DDBJ databases">
        <authorList>
            <person name="Liang Q."/>
        </authorList>
    </citation>
    <scope>NUCLEOTIDE SEQUENCE [LARGE SCALE GENOMIC DNA]</scope>
    <source>
        <strain evidence="3 4">V1718</strain>
    </source>
</reference>
<dbReference type="PANTHER" id="PTHR37464:SF1">
    <property type="entry name" value="BLL2463 PROTEIN"/>
    <property type="match status" value="1"/>
</dbReference>
<keyword evidence="1" id="KW-0472">Membrane</keyword>
<keyword evidence="4" id="KW-1185">Reference proteome</keyword>
<proteinExistence type="predicted"/>
<dbReference type="Pfam" id="PF13519">
    <property type="entry name" value="VWA_2"/>
    <property type="match status" value="1"/>
</dbReference>
<dbReference type="PANTHER" id="PTHR37464">
    <property type="entry name" value="BLL2463 PROTEIN"/>
    <property type="match status" value="1"/>
</dbReference>
<evidence type="ECO:0000259" key="2">
    <source>
        <dbReference type="SMART" id="SM00327"/>
    </source>
</evidence>
<feature type="transmembrane region" description="Helical" evidence="1">
    <location>
        <begin position="6"/>
        <end position="28"/>
    </location>
</feature>
<feature type="transmembrane region" description="Helical" evidence="1">
    <location>
        <begin position="593"/>
        <end position="611"/>
    </location>
</feature>
<dbReference type="Gene3D" id="3.40.50.410">
    <property type="entry name" value="von Willebrand factor, type A domain"/>
    <property type="match status" value="1"/>
</dbReference>
<dbReference type="InterPro" id="IPR002035">
    <property type="entry name" value="VWF_A"/>
</dbReference>
<feature type="transmembrane region" description="Helical" evidence="1">
    <location>
        <begin position="63"/>
        <end position="81"/>
    </location>
</feature>
<dbReference type="OrthoDB" id="9780136at2"/>
<dbReference type="AlphaFoldDB" id="A0A5B8XIZ1"/>
<dbReference type="InterPro" id="IPR036465">
    <property type="entry name" value="vWFA_dom_sf"/>
</dbReference>
<name>A0A5B8XIZ1_9DELT</name>
<protein>
    <submittedName>
        <fullName evidence="3">VWA domain-containing protein</fullName>
    </submittedName>
</protein>
<evidence type="ECO:0000313" key="4">
    <source>
        <dbReference type="Proteomes" id="UP000321595"/>
    </source>
</evidence>
<accession>A0A5B8XIZ1</accession>
<dbReference type="CDD" id="cd00198">
    <property type="entry name" value="vWFA"/>
    <property type="match status" value="1"/>
</dbReference>
<dbReference type="EMBL" id="CP042467">
    <property type="protein sequence ID" value="QED25700.1"/>
    <property type="molecule type" value="Genomic_DNA"/>
</dbReference>
<evidence type="ECO:0000313" key="3">
    <source>
        <dbReference type="EMBL" id="QED25700.1"/>
    </source>
</evidence>
<dbReference type="SUPFAM" id="SSF53300">
    <property type="entry name" value="vWA-like"/>
    <property type="match status" value="1"/>
</dbReference>
<keyword evidence="1" id="KW-0812">Transmembrane</keyword>